<dbReference type="EMBL" id="AYKW01000005">
    <property type="protein sequence ID" value="PIL34555.1"/>
    <property type="molecule type" value="Genomic_DNA"/>
</dbReference>
<organism evidence="3 4">
    <name type="scientific">Ganoderma sinense ZZ0214-1</name>
    <dbReference type="NCBI Taxonomy" id="1077348"/>
    <lineage>
        <taxon>Eukaryota</taxon>
        <taxon>Fungi</taxon>
        <taxon>Dikarya</taxon>
        <taxon>Basidiomycota</taxon>
        <taxon>Agaricomycotina</taxon>
        <taxon>Agaricomycetes</taxon>
        <taxon>Polyporales</taxon>
        <taxon>Polyporaceae</taxon>
        <taxon>Ganoderma</taxon>
    </lineage>
</organism>
<evidence type="ECO:0000313" key="3">
    <source>
        <dbReference type="EMBL" id="PIL34555.1"/>
    </source>
</evidence>
<evidence type="ECO:0000313" key="4">
    <source>
        <dbReference type="Proteomes" id="UP000230002"/>
    </source>
</evidence>
<keyword evidence="4" id="KW-1185">Reference proteome</keyword>
<comment type="caution">
    <text evidence="3">The sequence shown here is derived from an EMBL/GenBank/DDBJ whole genome shotgun (WGS) entry which is preliminary data.</text>
</comment>
<name>A0A2G8SLA8_9APHY</name>
<feature type="region of interest" description="Disordered" evidence="1">
    <location>
        <begin position="60"/>
        <end position="88"/>
    </location>
</feature>
<evidence type="ECO:0000256" key="1">
    <source>
        <dbReference type="SAM" id="MobiDB-lite"/>
    </source>
</evidence>
<proteinExistence type="predicted"/>
<dbReference type="AlphaFoldDB" id="A0A2G8SLA8"/>
<evidence type="ECO:0000256" key="2">
    <source>
        <dbReference type="SAM" id="SignalP"/>
    </source>
</evidence>
<protein>
    <recommendedName>
        <fullName evidence="5">Secreted protein</fullName>
    </recommendedName>
</protein>
<dbReference type="STRING" id="1077348.A0A2G8SLA8"/>
<dbReference type="Proteomes" id="UP000230002">
    <property type="component" value="Unassembled WGS sequence"/>
</dbReference>
<feature type="chain" id="PRO_5013654731" description="Secreted protein" evidence="2">
    <location>
        <begin position="29"/>
        <end position="265"/>
    </location>
</feature>
<sequence>MLFLSLSSLSAVFFTFLFFVASSPAALASHAALDHGIFARSSPETWTNAQRLAAGLPPLAPRRFKRATPTEPGVPRRHAPSPSPSAHVKHPIHLAPVKTSYTGTLQARTVPGNSSLGFVRLSSSGVTLGGDNASRVTFTAVGTLPFSIATVTGGANEEPSFLGAVGKTAIASGSASAAALSNVVQTPAHARPTSSTGSESAIWTIDANTRRLTALWVNPDGSHVNTVLAHGASAGALVLTGDVDAYNRAHPDAPVSEVALYLVSN</sequence>
<keyword evidence="2" id="KW-0732">Signal</keyword>
<feature type="signal peptide" evidence="2">
    <location>
        <begin position="1"/>
        <end position="28"/>
    </location>
</feature>
<accession>A0A2G8SLA8</accession>
<gene>
    <name evidence="3" type="ORF">GSI_03333</name>
</gene>
<reference evidence="3 4" key="1">
    <citation type="journal article" date="2015" name="Sci. Rep.">
        <title>Chromosome-level genome map provides insights into diverse defense mechanisms in the medicinal fungus Ganoderma sinense.</title>
        <authorList>
            <person name="Zhu Y."/>
            <person name="Xu J."/>
            <person name="Sun C."/>
            <person name="Zhou S."/>
            <person name="Xu H."/>
            <person name="Nelson D.R."/>
            <person name="Qian J."/>
            <person name="Song J."/>
            <person name="Luo H."/>
            <person name="Xiang L."/>
            <person name="Li Y."/>
            <person name="Xu Z."/>
            <person name="Ji A."/>
            <person name="Wang L."/>
            <person name="Lu S."/>
            <person name="Hayward A."/>
            <person name="Sun W."/>
            <person name="Li X."/>
            <person name="Schwartz D.C."/>
            <person name="Wang Y."/>
            <person name="Chen S."/>
        </authorList>
    </citation>
    <scope>NUCLEOTIDE SEQUENCE [LARGE SCALE GENOMIC DNA]</scope>
    <source>
        <strain evidence="3 4">ZZ0214-1</strain>
    </source>
</reference>
<dbReference type="OrthoDB" id="3167181at2759"/>
<evidence type="ECO:0008006" key="5">
    <source>
        <dbReference type="Google" id="ProtNLM"/>
    </source>
</evidence>